<dbReference type="EMBL" id="HG793126">
    <property type="protein sequence ID" value="CDK25843.1"/>
    <property type="molecule type" value="Genomic_DNA"/>
</dbReference>
<feature type="compositionally biased region" description="Basic and acidic residues" evidence="1">
    <location>
        <begin position="333"/>
        <end position="343"/>
    </location>
</feature>
<dbReference type="GeneID" id="34519242"/>
<reference evidence="2" key="1">
    <citation type="submission" date="2013-12" db="EMBL/GenBank/DDBJ databases">
        <authorList>
            <person name="Genoscope - CEA"/>
        </authorList>
    </citation>
    <scope>NUCLEOTIDE SEQUENCE</scope>
    <source>
        <strain evidence="2">CBS 1993</strain>
    </source>
</reference>
<dbReference type="PANTHER" id="PTHR15615">
    <property type="match status" value="1"/>
</dbReference>
<dbReference type="GO" id="GO:0019901">
    <property type="term" value="F:protein kinase binding"/>
    <property type="evidence" value="ECO:0007669"/>
    <property type="project" value="InterPro"/>
</dbReference>
<dbReference type="AlphaFoldDB" id="W6MIS8"/>
<dbReference type="CDD" id="cd20558">
    <property type="entry name" value="CYCLIN_ScPCL7-like"/>
    <property type="match status" value="1"/>
</dbReference>
<dbReference type="InterPro" id="IPR013922">
    <property type="entry name" value="Cyclin_PHO80-like"/>
</dbReference>
<dbReference type="HOGENOM" id="CLU_790029_0_0_1"/>
<dbReference type="STRING" id="1382522.W6MIS8"/>
<reference evidence="2" key="2">
    <citation type="submission" date="2014-02" db="EMBL/GenBank/DDBJ databases">
        <title>Complete DNA sequence of /Kuraishia capsulata/ illustrates novel genomic features among budding yeasts (/Saccharomycotina/).</title>
        <authorList>
            <person name="Morales L."/>
            <person name="Noel B."/>
            <person name="Porcel B."/>
            <person name="Marcet-Houben M."/>
            <person name="Hullo M-F."/>
            <person name="Sacerdot C."/>
            <person name="Tekaia F."/>
            <person name="Leh-Louis V."/>
            <person name="Despons L."/>
            <person name="Khanna V."/>
            <person name="Aury J-M."/>
            <person name="Barbe V."/>
            <person name="Couloux A."/>
            <person name="Labadie K."/>
            <person name="Pelletier E."/>
            <person name="Souciet J-L."/>
            <person name="Boekhout T."/>
            <person name="Gabaldon T."/>
            <person name="Wincker P."/>
            <person name="Dujon B."/>
        </authorList>
    </citation>
    <scope>NUCLEOTIDE SEQUENCE</scope>
    <source>
        <strain evidence="2">CBS 1993</strain>
    </source>
</reference>
<organism evidence="2 3">
    <name type="scientific">Kuraishia capsulata CBS 1993</name>
    <dbReference type="NCBI Taxonomy" id="1382522"/>
    <lineage>
        <taxon>Eukaryota</taxon>
        <taxon>Fungi</taxon>
        <taxon>Dikarya</taxon>
        <taxon>Ascomycota</taxon>
        <taxon>Saccharomycotina</taxon>
        <taxon>Pichiomycetes</taxon>
        <taxon>Pichiales</taxon>
        <taxon>Pichiaceae</taxon>
        <taxon>Kuraishia</taxon>
    </lineage>
</organism>
<name>W6MIS8_9ASCO</name>
<dbReference type="OrthoDB" id="337735at2759"/>
<evidence type="ECO:0000313" key="3">
    <source>
        <dbReference type="Proteomes" id="UP000019384"/>
    </source>
</evidence>
<gene>
    <name evidence="2" type="ORF">KUCA_T00001813001</name>
</gene>
<feature type="compositionally biased region" description="Low complexity" evidence="1">
    <location>
        <begin position="57"/>
        <end position="69"/>
    </location>
</feature>
<evidence type="ECO:0008006" key="4">
    <source>
        <dbReference type="Google" id="ProtNLM"/>
    </source>
</evidence>
<dbReference type="PANTHER" id="PTHR15615:SF117">
    <property type="entry name" value="PHO85 CYCLIN PHO80"/>
    <property type="match status" value="1"/>
</dbReference>
<dbReference type="SUPFAM" id="SSF47954">
    <property type="entry name" value="Cyclin-like"/>
    <property type="match status" value="1"/>
</dbReference>
<dbReference type="Pfam" id="PF08613">
    <property type="entry name" value="Cyclin"/>
    <property type="match status" value="1"/>
</dbReference>
<dbReference type="RefSeq" id="XP_022457854.1">
    <property type="nucleotide sequence ID" value="XM_022604033.1"/>
</dbReference>
<evidence type="ECO:0000313" key="2">
    <source>
        <dbReference type="EMBL" id="CDK25843.1"/>
    </source>
</evidence>
<evidence type="ECO:0000256" key="1">
    <source>
        <dbReference type="SAM" id="MobiDB-lite"/>
    </source>
</evidence>
<proteinExistence type="predicted"/>
<dbReference type="GO" id="GO:0016538">
    <property type="term" value="F:cyclin-dependent protein serine/threonine kinase regulator activity"/>
    <property type="evidence" value="ECO:0007669"/>
    <property type="project" value="TreeGrafter"/>
</dbReference>
<feature type="compositionally biased region" description="Low complexity" evidence="1">
    <location>
        <begin position="8"/>
        <end position="21"/>
    </location>
</feature>
<dbReference type="GO" id="GO:0005634">
    <property type="term" value="C:nucleus"/>
    <property type="evidence" value="ECO:0007669"/>
    <property type="project" value="TreeGrafter"/>
</dbReference>
<keyword evidence="3" id="KW-1185">Reference proteome</keyword>
<dbReference type="InterPro" id="IPR036915">
    <property type="entry name" value="Cyclin-like_sf"/>
</dbReference>
<dbReference type="GO" id="GO:0000307">
    <property type="term" value="C:cyclin-dependent protein kinase holoenzyme complex"/>
    <property type="evidence" value="ECO:0007669"/>
    <property type="project" value="TreeGrafter"/>
</dbReference>
<protein>
    <recommendedName>
        <fullName evidence="4">Cyclin-domain-containing protein</fullName>
    </recommendedName>
</protein>
<dbReference type="Gene3D" id="1.10.472.10">
    <property type="entry name" value="Cyclin-like"/>
    <property type="match status" value="1"/>
</dbReference>
<feature type="region of interest" description="Disordered" evidence="1">
    <location>
        <begin position="330"/>
        <end position="351"/>
    </location>
</feature>
<feature type="compositionally biased region" description="Basic and acidic residues" evidence="1">
    <location>
        <begin position="26"/>
        <end position="40"/>
    </location>
</feature>
<feature type="region of interest" description="Disordered" evidence="1">
    <location>
        <begin position="1"/>
        <end position="81"/>
    </location>
</feature>
<dbReference type="Proteomes" id="UP000019384">
    <property type="component" value="Unassembled WGS sequence"/>
</dbReference>
<sequence>MDVSIRNSPRISTTSSGSSPSHPRMQPRESARDSARESVRLESVSDGAKIHQVPPQTSTESNSSDSSSDLEPARSQFHYDTKYMRTVPVSETTDMLRGVPAGVPSEAPPISVRKVLPKRFIECPREDLITLVSRMLDSLISINDDIRQQITSNQLTRFHSRAPPAISVHSYLTRLAQYSSLENAILLTSIYYIDLLSSSYPTFSLNSLTVHRFLLTATVVAAKGLCDSFCSNHHYAKVGGVHVSELNVLEIEFLNRVNWRVVPRDFNYGIGERRGSTGSDVPTDGSSITTIDAAADVLDMYYNRMVMLVGKDANDSTVFAFEDPRGQRSVLKRPADHDLEPREFIAPGRRR</sequence>
<accession>W6MIS8</accession>